<evidence type="ECO:0000256" key="2">
    <source>
        <dbReference type="ARBA" id="ARBA00023015"/>
    </source>
</evidence>
<keyword evidence="3" id="KW-0238">DNA-binding</keyword>
<comment type="caution">
    <text evidence="6">The sequence shown here is derived from an EMBL/GenBank/DDBJ whole genome shotgun (WGS) entry which is preliminary data.</text>
</comment>
<dbReference type="FunFam" id="1.10.10.10:FF:000001">
    <property type="entry name" value="LysR family transcriptional regulator"/>
    <property type="match status" value="1"/>
</dbReference>
<dbReference type="InterPro" id="IPR036388">
    <property type="entry name" value="WH-like_DNA-bd_sf"/>
</dbReference>
<evidence type="ECO:0000259" key="5">
    <source>
        <dbReference type="PROSITE" id="PS50931"/>
    </source>
</evidence>
<evidence type="ECO:0000256" key="3">
    <source>
        <dbReference type="ARBA" id="ARBA00023125"/>
    </source>
</evidence>
<dbReference type="InterPro" id="IPR000847">
    <property type="entry name" value="LysR_HTH_N"/>
</dbReference>
<sequence length="300" mass="32724">MDRLNAMEAFVAVAEEASFTKAAARMRLSTAMMTLHISRLEEHLGARLFNRTTRRVDLTADGRQLLEHARAALDAYATAEKALHPGSGPRGRVRVDVPASVGHAFVVPALAEFRRLHPDITLDLTLGDRGTFFRLDGFDIVMRAGEIPSSDWLTVPLGQTRLVCVASPSYLEQHGVPLVPDDLSHHRCILYASVEMPGGNPWIFADDARKVRVRPPAAFSFNDGAAIMAAARAGLGIAQNLEMLARRDLEAGTLLPVLPDLAQSPLSVVLMGSKERLAMPHVRAVLSFLTERIDWALGPD</sequence>
<reference evidence="6" key="1">
    <citation type="journal article" date="2014" name="Int. J. Syst. Evol. Microbiol.">
        <title>Complete genome sequence of Corynebacterium casei LMG S-19264T (=DSM 44701T), isolated from a smear-ripened cheese.</title>
        <authorList>
            <consortium name="US DOE Joint Genome Institute (JGI-PGF)"/>
            <person name="Walter F."/>
            <person name="Albersmeier A."/>
            <person name="Kalinowski J."/>
            <person name="Ruckert C."/>
        </authorList>
    </citation>
    <scope>NUCLEOTIDE SEQUENCE</scope>
    <source>
        <strain evidence="6">CGMCC 1.15095</strain>
    </source>
</reference>
<feature type="domain" description="HTH lysR-type" evidence="5">
    <location>
        <begin position="1"/>
        <end position="59"/>
    </location>
</feature>
<dbReference type="InterPro" id="IPR005119">
    <property type="entry name" value="LysR_subst-bd"/>
</dbReference>
<evidence type="ECO:0000256" key="1">
    <source>
        <dbReference type="ARBA" id="ARBA00009437"/>
    </source>
</evidence>
<dbReference type="Proteomes" id="UP000608154">
    <property type="component" value="Unassembled WGS sequence"/>
</dbReference>
<dbReference type="Gene3D" id="1.10.10.10">
    <property type="entry name" value="Winged helix-like DNA-binding domain superfamily/Winged helix DNA-binding domain"/>
    <property type="match status" value="1"/>
</dbReference>
<dbReference type="EMBL" id="BMHK01000013">
    <property type="protein sequence ID" value="GGC03004.1"/>
    <property type="molecule type" value="Genomic_DNA"/>
</dbReference>
<reference evidence="6" key="2">
    <citation type="submission" date="2020-09" db="EMBL/GenBank/DDBJ databases">
        <authorList>
            <person name="Sun Q."/>
            <person name="Zhou Y."/>
        </authorList>
    </citation>
    <scope>NUCLEOTIDE SEQUENCE</scope>
    <source>
        <strain evidence="6">CGMCC 1.15095</strain>
    </source>
</reference>
<dbReference type="InterPro" id="IPR036390">
    <property type="entry name" value="WH_DNA-bd_sf"/>
</dbReference>
<comment type="similarity">
    <text evidence="1">Belongs to the LysR transcriptional regulatory family.</text>
</comment>
<dbReference type="GO" id="GO:0043565">
    <property type="term" value="F:sequence-specific DNA binding"/>
    <property type="evidence" value="ECO:0007669"/>
    <property type="project" value="TreeGrafter"/>
</dbReference>
<keyword evidence="7" id="KW-1185">Reference proteome</keyword>
<dbReference type="GO" id="GO:0006351">
    <property type="term" value="P:DNA-templated transcription"/>
    <property type="evidence" value="ECO:0007669"/>
    <property type="project" value="TreeGrafter"/>
</dbReference>
<dbReference type="Pfam" id="PF03466">
    <property type="entry name" value="LysR_substrate"/>
    <property type="match status" value="1"/>
</dbReference>
<dbReference type="CDD" id="cd08422">
    <property type="entry name" value="PBP2_CrgA_like"/>
    <property type="match status" value="1"/>
</dbReference>
<gene>
    <name evidence="6" type="ORF">GCM10011494_21920</name>
</gene>
<dbReference type="RefSeq" id="WP_188771437.1">
    <property type="nucleotide sequence ID" value="NZ_BMHK01000013.1"/>
</dbReference>
<name>A0A916TT00_9SPHN</name>
<dbReference type="Gene3D" id="3.40.190.290">
    <property type="match status" value="1"/>
</dbReference>
<dbReference type="PANTHER" id="PTHR30537">
    <property type="entry name" value="HTH-TYPE TRANSCRIPTIONAL REGULATOR"/>
    <property type="match status" value="1"/>
</dbReference>
<keyword evidence="2" id="KW-0805">Transcription regulation</keyword>
<evidence type="ECO:0000256" key="4">
    <source>
        <dbReference type="ARBA" id="ARBA00023163"/>
    </source>
</evidence>
<evidence type="ECO:0000313" key="7">
    <source>
        <dbReference type="Proteomes" id="UP000608154"/>
    </source>
</evidence>
<evidence type="ECO:0000313" key="6">
    <source>
        <dbReference type="EMBL" id="GGC03004.1"/>
    </source>
</evidence>
<dbReference type="GO" id="GO:0003700">
    <property type="term" value="F:DNA-binding transcription factor activity"/>
    <property type="evidence" value="ECO:0007669"/>
    <property type="project" value="InterPro"/>
</dbReference>
<keyword evidence="4" id="KW-0804">Transcription</keyword>
<organism evidence="6 7">
    <name type="scientific">Novosphingobium endophyticum</name>
    <dbReference type="NCBI Taxonomy" id="1955250"/>
    <lineage>
        <taxon>Bacteria</taxon>
        <taxon>Pseudomonadati</taxon>
        <taxon>Pseudomonadota</taxon>
        <taxon>Alphaproteobacteria</taxon>
        <taxon>Sphingomonadales</taxon>
        <taxon>Sphingomonadaceae</taxon>
        <taxon>Novosphingobium</taxon>
    </lineage>
</organism>
<proteinExistence type="inferred from homology"/>
<dbReference type="Pfam" id="PF00126">
    <property type="entry name" value="HTH_1"/>
    <property type="match status" value="1"/>
</dbReference>
<dbReference type="PROSITE" id="PS50931">
    <property type="entry name" value="HTH_LYSR"/>
    <property type="match status" value="1"/>
</dbReference>
<dbReference type="SUPFAM" id="SSF53850">
    <property type="entry name" value="Periplasmic binding protein-like II"/>
    <property type="match status" value="1"/>
</dbReference>
<dbReference type="InterPro" id="IPR058163">
    <property type="entry name" value="LysR-type_TF_proteobact-type"/>
</dbReference>
<dbReference type="AlphaFoldDB" id="A0A916TT00"/>
<accession>A0A916TT00</accession>
<dbReference type="SUPFAM" id="SSF46785">
    <property type="entry name" value="Winged helix' DNA-binding domain"/>
    <property type="match status" value="1"/>
</dbReference>
<protein>
    <submittedName>
        <fullName evidence="6">Transcriptional regulator</fullName>
    </submittedName>
</protein>
<dbReference type="PANTHER" id="PTHR30537:SF5">
    <property type="entry name" value="HTH-TYPE TRANSCRIPTIONAL ACTIVATOR TTDR-RELATED"/>
    <property type="match status" value="1"/>
</dbReference>